<evidence type="ECO:0000256" key="5">
    <source>
        <dbReference type="ARBA" id="ARBA00023065"/>
    </source>
</evidence>
<dbReference type="RefSeq" id="WP_185445841.1">
    <property type="nucleotide sequence ID" value="NZ_CP043661.1"/>
</dbReference>
<dbReference type="PANTHER" id="PTHR31563">
    <property type="entry name" value="ION CHANNEL POLLUX-RELATED"/>
    <property type="match status" value="1"/>
</dbReference>
<protein>
    <submittedName>
        <fullName evidence="9">Potassium transporter TrkA</fullName>
    </submittedName>
</protein>
<dbReference type="GO" id="GO:0006811">
    <property type="term" value="P:monoatomic ion transport"/>
    <property type="evidence" value="ECO:0007669"/>
    <property type="project" value="UniProtKB-KW"/>
</dbReference>
<dbReference type="InterPro" id="IPR044849">
    <property type="entry name" value="CASTOR/POLLUX/SYM8-like"/>
</dbReference>
<feature type="transmembrane region" description="Helical" evidence="7">
    <location>
        <begin position="21"/>
        <end position="46"/>
    </location>
</feature>
<dbReference type="KEGG" id="kqi:F1D05_02630"/>
<evidence type="ECO:0000256" key="1">
    <source>
        <dbReference type="ARBA" id="ARBA00004127"/>
    </source>
</evidence>
<evidence type="ECO:0000313" key="9">
    <source>
        <dbReference type="EMBL" id="QNE17007.1"/>
    </source>
</evidence>
<keyword evidence="4 7" id="KW-1133">Transmembrane helix</keyword>
<evidence type="ECO:0000259" key="8">
    <source>
        <dbReference type="Pfam" id="PF06241"/>
    </source>
</evidence>
<dbReference type="GO" id="GO:0012505">
    <property type="term" value="C:endomembrane system"/>
    <property type="evidence" value="ECO:0007669"/>
    <property type="project" value="UniProtKB-SubCell"/>
</dbReference>
<keyword evidence="10" id="KW-1185">Reference proteome</keyword>
<evidence type="ECO:0000256" key="4">
    <source>
        <dbReference type="ARBA" id="ARBA00022989"/>
    </source>
</evidence>
<dbReference type="Gene3D" id="3.40.50.720">
    <property type="entry name" value="NAD(P)-binding Rossmann-like Domain"/>
    <property type="match status" value="2"/>
</dbReference>
<keyword evidence="3 7" id="KW-0812">Transmembrane</keyword>
<comment type="subcellular location">
    <subcellularLocation>
        <location evidence="1">Endomembrane system</location>
        <topology evidence="1">Multi-pass membrane protein</topology>
    </subcellularLocation>
</comment>
<dbReference type="Proteomes" id="UP000515563">
    <property type="component" value="Chromosome"/>
</dbReference>
<sequence length="622" mass="66538">MGFGMWRDRARYWFDGTMSRGTPALIGWLGLASALLVVMVSGLLLLFAPGDVGGHGGWHGVLWMSLLRTLDPGTMGGDQGGLVFLALMLIATLGGIFIVSSFIGVLTTGLENKITVLRKGRSRIVEQDHTVVLGWSEQIFTVVAELAEANKSNRRSCVAILADKDKVEMEDAIRARVPDLGKTAVVCRTGSPLRPSDLPLVSLATARSVMVLPPDSADPDIHVIKVLLSLGSRATGTAGPHIVAAVADSANLPAARLAGGPRAQLIGADELAVRLLVNAHRQSGLSAVCADLLAFAGNEFYLRAEPSLAGTTFGDAAHAYELGIPVGLRHSDDSIVLNPPAGQPIATGDELIVLAEDDTMIRLTQAPATIIEAAIAPQVTQTQVPTKTLMIGWNKRAPQILELLDAFAYPGSVLRIAGRDSAVATGSPDTLSISARGCDPTNRAELETLDVCSYQHVIVLSADDIGAQEADARTLVTLLHLRDLATSMDQPYSIVSEINDDANREIAEVTRADDFVVSDKLISLLLTQLTENRHLAAVFDDLFNPENAEIYLKPATDYLRPDTPATFATIAEAARRRGETAIGYRVHDQFYRPPEYGVVLNPPKNEPLTLRAGDRVVVLAEE</sequence>
<dbReference type="EMBL" id="CP043661">
    <property type="protein sequence ID" value="QNE17007.1"/>
    <property type="molecule type" value="Genomic_DNA"/>
</dbReference>
<evidence type="ECO:0000313" key="10">
    <source>
        <dbReference type="Proteomes" id="UP000515563"/>
    </source>
</evidence>
<dbReference type="PANTHER" id="PTHR31563:SF10">
    <property type="entry name" value="ION CHANNEL POLLUX-RELATED"/>
    <property type="match status" value="1"/>
</dbReference>
<reference evidence="9 10" key="2">
    <citation type="journal article" date="2020" name="Microbiol. Resour. Announc.">
        <title>Antarctic desert soil bacteria exhibit high novel natural product potential, evaluated through long-read genome sequencing and comparative genomics.</title>
        <authorList>
            <person name="Benaud N."/>
            <person name="Edwards R.J."/>
            <person name="Amos T.G."/>
            <person name="D'Agostino P.M."/>
            <person name="Gutierrez-Chavez C."/>
            <person name="Montgomery K."/>
            <person name="Nicetic I."/>
            <person name="Ferrari B.C."/>
        </authorList>
    </citation>
    <scope>NUCLEOTIDE SEQUENCE [LARGE SCALE GENOMIC DNA]</scope>
    <source>
        <strain evidence="9 10">SPB151</strain>
    </source>
</reference>
<dbReference type="Pfam" id="PF06241">
    <property type="entry name" value="Castor_Poll_mid"/>
    <property type="match status" value="1"/>
</dbReference>
<reference evidence="10" key="1">
    <citation type="submission" date="2019-09" db="EMBL/GenBank/DDBJ databases">
        <title>Antimicrobial potential of Antarctic Bacteria.</title>
        <authorList>
            <person name="Benaud N."/>
            <person name="Edwards R.J."/>
            <person name="Ferrari B.C."/>
        </authorList>
    </citation>
    <scope>NUCLEOTIDE SEQUENCE [LARGE SCALE GENOMIC DNA]</scope>
    <source>
        <strain evidence="10">SPB151</strain>
    </source>
</reference>
<gene>
    <name evidence="9" type="ORF">F1D05_02630</name>
</gene>
<evidence type="ECO:0000256" key="3">
    <source>
        <dbReference type="ARBA" id="ARBA00022692"/>
    </source>
</evidence>
<feature type="transmembrane region" description="Helical" evidence="7">
    <location>
        <begin position="82"/>
        <end position="106"/>
    </location>
</feature>
<dbReference type="AlphaFoldDB" id="A0A7G6WSP2"/>
<accession>A0A7G6WSP2</accession>
<name>A0A7G6WSP2_9ACTN</name>
<evidence type="ECO:0000256" key="2">
    <source>
        <dbReference type="ARBA" id="ARBA00022448"/>
    </source>
</evidence>
<proteinExistence type="predicted"/>
<keyword evidence="6 7" id="KW-0472">Membrane</keyword>
<keyword evidence="2" id="KW-0813">Transport</keyword>
<dbReference type="InterPro" id="IPR010420">
    <property type="entry name" value="CASTOR/POLLUX/SYM8_dom"/>
</dbReference>
<feature type="domain" description="CASTOR/POLLUX/SYM8 ion channel conserved" evidence="8">
    <location>
        <begin position="270"/>
        <end position="364"/>
    </location>
</feature>
<evidence type="ECO:0000256" key="6">
    <source>
        <dbReference type="ARBA" id="ARBA00023136"/>
    </source>
</evidence>
<keyword evidence="5" id="KW-0406">Ion transport</keyword>
<evidence type="ECO:0000256" key="7">
    <source>
        <dbReference type="SAM" id="Phobius"/>
    </source>
</evidence>
<organism evidence="9 10">
    <name type="scientific">Kribbella qitaiheensis</name>
    <dbReference type="NCBI Taxonomy" id="1544730"/>
    <lineage>
        <taxon>Bacteria</taxon>
        <taxon>Bacillati</taxon>
        <taxon>Actinomycetota</taxon>
        <taxon>Actinomycetes</taxon>
        <taxon>Propionibacteriales</taxon>
        <taxon>Kribbellaceae</taxon>
        <taxon>Kribbella</taxon>
    </lineage>
</organism>